<protein>
    <recommendedName>
        <fullName evidence="11">Palmitoyltransferase</fullName>
        <ecNumber evidence="11">2.3.1.225</ecNumber>
    </recommendedName>
</protein>
<comment type="subcellular location">
    <subcellularLocation>
        <location evidence="1">Membrane</location>
        <topology evidence="1">Multi-pass membrane protein</topology>
    </subcellularLocation>
</comment>
<dbReference type="EC" id="2.3.1.225" evidence="11"/>
<feature type="transmembrane region" description="Helical" evidence="11">
    <location>
        <begin position="20"/>
        <end position="42"/>
    </location>
</feature>
<dbReference type="EMBL" id="JAQJAN010000019">
    <property type="protein sequence ID" value="KAJ5709156.1"/>
    <property type="molecule type" value="Genomic_DNA"/>
</dbReference>
<feature type="region of interest" description="Disordered" evidence="12">
    <location>
        <begin position="100"/>
        <end position="131"/>
    </location>
</feature>
<reference evidence="14" key="1">
    <citation type="journal article" date="2023" name="IMA Fungus">
        <title>Comparative genomic study of the Penicillium genus elucidates a diverse pangenome and 15 lateral gene transfer events.</title>
        <authorList>
            <person name="Petersen C."/>
            <person name="Sorensen T."/>
            <person name="Nielsen M.R."/>
            <person name="Sondergaard T.E."/>
            <person name="Sorensen J.L."/>
            <person name="Fitzpatrick D.A."/>
            <person name="Frisvad J.C."/>
            <person name="Nielsen K.L."/>
        </authorList>
    </citation>
    <scope>NUCLEOTIDE SEQUENCE</scope>
    <source>
        <strain evidence="14">IBT 17514</strain>
    </source>
</reference>
<sequence length="414" mass="46774">MATRAQKRVNLAVSKVVPPLIIGFIIYACYVVTKPLCIDYLIHPLPSYHRTPRVGAGVVILVLYFILLIPMLGTYLRLLYNVTFNPGYLPLGTERLAEDAKAQSSKTSDTRLGWRRGPGKSQEPEKGDETLDVEQGVMRQAETQASQSESLSLETFYTKEVFVCQDDGRPQYCSTCCQFKTDRAHHCREIDRCVRKMDHFCPWVGGVVTETTFKFFVQFVAYTALYCTFALIVSAYFTAELRRDYGSVNPHLCVCIGLSGFFGFFTFSMTVSSLQMAMMNITTIENLGRRSRVWTLAIRVPDHLLQRLWVTESPWAPTFRMVSYPPEAPTAPPQPQTTDPSTEQRYVFAILHTQPGENPYDLGGWRNLQQVMGYSLADWLIPWKPSPCTDHSSQESAFALGPVVTRLKQDAGLI</sequence>
<keyword evidence="4 11" id="KW-1133">Transmembrane helix</keyword>
<evidence type="ECO:0000256" key="10">
    <source>
        <dbReference type="ARBA" id="ARBA00048048"/>
    </source>
</evidence>
<evidence type="ECO:0000256" key="3">
    <source>
        <dbReference type="ARBA" id="ARBA00022692"/>
    </source>
</evidence>
<keyword evidence="5 11" id="KW-0472">Membrane</keyword>
<keyword evidence="6" id="KW-0564">Palmitate</keyword>
<evidence type="ECO:0000256" key="12">
    <source>
        <dbReference type="SAM" id="MobiDB-lite"/>
    </source>
</evidence>
<comment type="caution">
    <text evidence="14">The sequence shown here is derived from an EMBL/GenBank/DDBJ whole genome shotgun (WGS) entry which is preliminary data.</text>
</comment>
<dbReference type="InterPro" id="IPR001594">
    <property type="entry name" value="Palmitoyltrfase_DHHC"/>
</dbReference>
<keyword evidence="15" id="KW-1185">Reference proteome</keyword>
<evidence type="ECO:0000256" key="1">
    <source>
        <dbReference type="ARBA" id="ARBA00004141"/>
    </source>
</evidence>
<comment type="similarity">
    <text evidence="9">Belongs to the DHHC palmitoyltransferase family. PFA5 subfamily.</text>
</comment>
<keyword evidence="2 11" id="KW-0808">Transferase</keyword>
<evidence type="ECO:0000256" key="2">
    <source>
        <dbReference type="ARBA" id="ARBA00022679"/>
    </source>
</evidence>
<gene>
    <name evidence="14" type="ORF">N7493_010490</name>
</gene>
<dbReference type="PROSITE" id="PS51257">
    <property type="entry name" value="PROKAR_LIPOPROTEIN"/>
    <property type="match status" value="1"/>
</dbReference>
<dbReference type="PROSITE" id="PS50216">
    <property type="entry name" value="DHHC"/>
    <property type="match status" value="1"/>
</dbReference>
<dbReference type="Proteomes" id="UP001215712">
    <property type="component" value="Unassembled WGS sequence"/>
</dbReference>
<evidence type="ECO:0000256" key="5">
    <source>
        <dbReference type="ARBA" id="ARBA00023136"/>
    </source>
</evidence>
<dbReference type="GO" id="GO:0016020">
    <property type="term" value="C:membrane"/>
    <property type="evidence" value="ECO:0007669"/>
    <property type="project" value="UniProtKB-SubCell"/>
</dbReference>
<dbReference type="PANTHER" id="PTHR22883:SF23">
    <property type="entry name" value="PALMITOYLTRANSFERASE ZDHHC6"/>
    <property type="match status" value="1"/>
</dbReference>
<name>A0AAD6HCW3_9EURO</name>
<organism evidence="14 15">
    <name type="scientific">Penicillium malachiteum</name>
    <dbReference type="NCBI Taxonomy" id="1324776"/>
    <lineage>
        <taxon>Eukaryota</taxon>
        <taxon>Fungi</taxon>
        <taxon>Dikarya</taxon>
        <taxon>Ascomycota</taxon>
        <taxon>Pezizomycotina</taxon>
        <taxon>Eurotiomycetes</taxon>
        <taxon>Eurotiomycetidae</taxon>
        <taxon>Eurotiales</taxon>
        <taxon>Aspergillaceae</taxon>
        <taxon>Penicillium</taxon>
    </lineage>
</organism>
<feature type="transmembrane region" description="Helical" evidence="11">
    <location>
        <begin position="54"/>
        <end position="76"/>
    </location>
</feature>
<evidence type="ECO:0000256" key="4">
    <source>
        <dbReference type="ARBA" id="ARBA00022989"/>
    </source>
</evidence>
<keyword evidence="7" id="KW-0449">Lipoprotein</keyword>
<keyword evidence="8 11" id="KW-0012">Acyltransferase</keyword>
<evidence type="ECO:0000313" key="15">
    <source>
        <dbReference type="Proteomes" id="UP001215712"/>
    </source>
</evidence>
<dbReference type="PANTHER" id="PTHR22883">
    <property type="entry name" value="ZINC FINGER DHHC DOMAIN CONTAINING PROTEIN"/>
    <property type="match status" value="1"/>
</dbReference>
<evidence type="ECO:0000256" key="6">
    <source>
        <dbReference type="ARBA" id="ARBA00023139"/>
    </source>
</evidence>
<evidence type="ECO:0000256" key="8">
    <source>
        <dbReference type="ARBA" id="ARBA00023315"/>
    </source>
</evidence>
<dbReference type="GO" id="GO:0019706">
    <property type="term" value="F:protein-cysteine S-palmitoyltransferase activity"/>
    <property type="evidence" value="ECO:0007669"/>
    <property type="project" value="UniProtKB-EC"/>
</dbReference>
<comment type="catalytic activity">
    <reaction evidence="10 11">
        <text>L-cysteinyl-[protein] + hexadecanoyl-CoA = S-hexadecanoyl-L-cysteinyl-[protein] + CoA</text>
        <dbReference type="Rhea" id="RHEA:36683"/>
        <dbReference type="Rhea" id="RHEA-COMP:10131"/>
        <dbReference type="Rhea" id="RHEA-COMP:11032"/>
        <dbReference type="ChEBI" id="CHEBI:29950"/>
        <dbReference type="ChEBI" id="CHEBI:57287"/>
        <dbReference type="ChEBI" id="CHEBI:57379"/>
        <dbReference type="ChEBI" id="CHEBI:74151"/>
        <dbReference type="EC" id="2.3.1.225"/>
    </reaction>
</comment>
<feature type="domain" description="Palmitoyltransferase DHHC" evidence="13">
    <location>
        <begin position="169"/>
        <end position="287"/>
    </location>
</feature>
<comment type="domain">
    <text evidence="11">The DHHC domain is required for palmitoyltransferase activity.</text>
</comment>
<evidence type="ECO:0000259" key="13">
    <source>
        <dbReference type="Pfam" id="PF01529"/>
    </source>
</evidence>
<dbReference type="AlphaFoldDB" id="A0AAD6HCW3"/>
<keyword evidence="3 11" id="KW-0812">Transmembrane</keyword>
<proteinExistence type="inferred from homology"/>
<evidence type="ECO:0000256" key="9">
    <source>
        <dbReference type="ARBA" id="ARBA00038298"/>
    </source>
</evidence>
<evidence type="ECO:0000313" key="14">
    <source>
        <dbReference type="EMBL" id="KAJ5709156.1"/>
    </source>
</evidence>
<evidence type="ECO:0000256" key="7">
    <source>
        <dbReference type="ARBA" id="ARBA00023288"/>
    </source>
</evidence>
<feature type="transmembrane region" description="Helical" evidence="11">
    <location>
        <begin position="251"/>
        <end position="271"/>
    </location>
</feature>
<reference evidence="14" key="2">
    <citation type="submission" date="2023-01" db="EMBL/GenBank/DDBJ databases">
        <authorList>
            <person name="Petersen C."/>
        </authorList>
    </citation>
    <scope>NUCLEOTIDE SEQUENCE</scope>
    <source>
        <strain evidence="14">IBT 17514</strain>
    </source>
</reference>
<accession>A0AAD6HCW3</accession>
<dbReference type="InterPro" id="IPR039859">
    <property type="entry name" value="PFA4/ZDH16/20/ERF2-like"/>
</dbReference>
<dbReference type="GO" id="GO:0005783">
    <property type="term" value="C:endoplasmic reticulum"/>
    <property type="evidence" value="ECO:0007669"/>
    <property type="project" value="TreeGrafter"/>
</dbReference>
<feature type="transmembrane region" description="Helical" evidence="11">
    <location>
        <begin position="219"/>
        <end position="239"/>
    </location>
</feature>
<dbReference type="GO" id="GO:0005794">
    <property type="term" value="C:Golgi apparatus"/>
    <property type="evidence" value="ECO:0007669"/>
    <property type="project" value="TreeGrafter"/>
</dbReference>
<dbReference type="GO" id="GO:0006612">
    <property type="term" value="P:protein targeting to membrane"/>
    <property type="evidence" value="ECO:0007669"/>
    <property type="project" value="TreeGrafter"/>
</dbReference>
<dbReference type="Pfam" id="PF01529">
    <property type="entry name" value="DHHC"/>
    <property type="match status" value="1"/>
</dbReference>
<evidence type="ECO:0000256" key="11">
    <source>
        <dbReference type="RuleBase" id="RU079119"/>
    </source>
</evidence>